<evidence type="ECO:0000313" key="1">
    <source>
        <dbReference type="EMBL" id="KAI7989684.1"/>
    </source>
</evidence>
<organism evidence="1 2">
    <name type="scientific">Camellia lanceoleosa</name>
    <dbReference type="NCBI Taxonomy" id="1840588"/>
    <lineage>
        <taxon>Eukaryota</taxon>
        <taxon>Viridiplantae</taxon>
        <taxon>Streptophyta</taxon>
        <taxon>Embryophyta</taxon>
        <taxon>Tracheophyta</taxon>
        <taxon>Spermatophyta</taxon>
        <taxon>Magnoliopsida</taxon>
        <taxon>eudicotyledons</taxon>
        <taxon>Gunneridae</taxon>
        <taxon>Pentapetalae</taxon>
        <taxon>asterids</taxon>
        <taxon>Ericales</taxon>
        <taxon>Theaceae</taxon>
        <taxon>Camellia</taxon>
    </lineage>
</organism>
<accession>A0ACC0FMD4</accession>
<name>A0ACC0FMD4_9ERIC</name>
<dbReference type="Proteomes" id="UP001060215">
    <property type="component" value="Chromosome 14"/>
</dbReference>
<sequence length="112" mass="12209">MISIRSKVSHMKLLWLNAKAKSPPPIMEDTTKVWSVHLLQIATALCSVRLKYHIGAGFALYSVLGYAPGGDSAIWSSRLKSAYWFCSVAGSVKCSAVCSAGLLICWFIMVLV</sequence>
<dbReference type="EMBL" id="CM045771">
    <property type="protein sequence ID" value="KAI7989684.1"/>
    <property type="molecule type" value="Genomic_DNA"/>
</dbReference>
<proteinExistence type="predicted"/>
<evidence type="ECO:0000313" key="2">
    <source>
        <dbReference type="Proteomes" id="UP001060215"/>
    </source>
</evidence>
<reference evidence="1 2" key="1">
    <citation type="journal article" date="2022" name="Plant J.">
        <title>Chromosome-level genome of Camellia lanceoleosa provides a valuable resource for understanding genome evolution and self-incompatibility.</title>
        <authorList>
            <person name="Gong W."/>
            <person name="Xiao S."/>
            <person name="Wang L."/>
            <person name="Liao Z."/>
            <person name="Chang Y."/>
            <person name="Mo W."/>
            <person name="Hu G."/>
            <person name="Li W."/>
            <person name="Zhao G."/>
            <person name="Zhu H."/>
            <person name="Hu X."/>
            <person name="Ji K."/>
            <person name="Xiang X."/>
            <person name="Song Q."/>
            <person name="Yuan D."/>
            <person name="Jin S."/>
            <person name="Zhang L."/>
        </authorList>
    </citation>
    <scope>NUCLEOTIDE SEQUENCE [LARGE SCALE GENOMIC DNA]</scope>
    <source>
        <strain evidence="1">SQ_2022a</strain>
    </source>
</reference>
<gene>
    <name evidence="1" type="ORF">LOK49_LG13G01070</name>
</gene>
<comment type="caution">
    <text evidence="1">The sequence shown here is derived from an EMBL/GenBank/DDBJ whole genome shotgun (WGS) entry which is preliminary data.</text>
</comment>
<protein>
    <submittedName>
        <fullName evidence="1">Uncharacterized protein</fullName>
    </submittedName>
</protein>
<keyword evidence="2" id="KW-1185">Reference proteome</keyword>